<dbReference type="Proteomes" id="UP000287908">
    <property type="component" value="Unassembled WGS sequence"/>
</dbReference>
<organism evidence="1 2">
    <name type="scientific">Idiomarina seosinensis</name>
    <dbReference type="NCBI Taxonomy" id="281739"/>
    <lineage>
        <taxon>Bacteria</taxon>
        <taxon>Pseudomonadati</taxon>
        <taxon>Pseudomonadota</taxon>
        <taxon>Gammaproteobacteria</taxon>
        <taxon>Alteromonadales</taxon>
        <taxon>Idiomarinaceae</taxon>
        <taxon>Idiomarina</taxon>
    </lineage>
</organism>
<dbReference type="InterPro" id="IPR051675">
    <property type="entry name" value="Endo/Exo/Phosphatase_dom_1"/>
</dbReference>
<dbReference type="InterPro" id="IPR004509">
    <property type="entry name" value="Competence_ComEA_HhH"/>
</dbReference>
<accession>A0A432ZJE9</accession>
<dbReference type="GO" id="GO:0015627">
    <property type="term" value="C:type II protein secretion system complex"/>
    <property type="evidence" value="ECO:0007669"/>
    <property type="project" value="TreeGrafter"/>
</dbReference>
<dbReference type="GO" id="GO:0015628">
    <property type="term" value="P:protein secretion by the type II secretion system"/>
    <property type="evidence" value="ECO:0007669"/>
    <property type="project" value="TreeGrafter"/>
</dbReference>
<name>A0A432ZJE9_9GAMM</name>
<dbReference type="SUPFAM" id="SSF47781">
    <property type="entry name" value="RuvA domain 2-like"/>
    <property type="match status" value="1"/>
</dbReference>
<dbReference type="NCBIfam" id="TIGR00426">
    <property type="entry name" value="competence protein ComEA helix-hairpin-helix repeat region"/>
    <property type="match status" value="1"/>
</dbReference>
<dbReference type="Gene3D" id="1.10.150.280">
    <property type="entry name" value="AF1531-like domain"/>
    <property type="match status" value="1"/>
</dbReference>
<keyword evidence="2" id="KW-1185">Reference proteome</keyword>
<evidence type="ECO:0000313" key="2">
    <source>
        <dbReference type="Proteomes" id="UP000287908"/>
    </source>
</evidence>
<dbReference type="OrthoDB" id="7510573at2"/>
<dbReference type="Pfam" id="PF12836">
    <property type="entry name" value="HHH_3"/>
    <property type="match status" value="1"/>
</dbReference>
<sequence length="96" mass="10213">MSVSASPLNLNNSMAAPLPILQQGQTTEQAAPLLNINTATAQQLAAVMIGVGGKRAEQIIALREQLGGFTEFEQLLDVKGIGLKTLEKNQSLIRLD</sequence>
<gene>
    <name evidence="1" type="ORF">CWI81_03885</name>
</gene>
<dbReference type="InterPro" id="IPR010994">
    <property type="entry name" value="RuvA_2-like"/>
</dbReference>
<comment type="caution">
    <text evidence="1">The sequence shown here is derived from an EMBL/GenBank/DDBJ whole genome shotgun (WGS) entry which is preliminary data.</text>
</comment>
<dbReference type="AlphaFoldDB" id="A0A432ZJE9"/>
<proteinExistence type="predicted"/>
<dbReference type="PANTHER" id="PTHR21180:SF32">
    <property type="entry name" value="ENDONUCLEASE_EXONUCLEASE_PHOSPHATASE FAMILY DOMAIN-CONTAINING PROTEIN 1"/>
    <property type="match status" value="1"/>
</dbReference>
<dbReference type="EMBL" id="PIQF01000001">
    <property type="protein sequence ID" value="RUO78137.1"/>
    <property type="molecule type" value="Genomic_DNA"/>
</dbReference>
<protein>
    <submittedName>
        <fullName evidence="1">DNA uptake protein</fullName>
    </submittedName>
</protein>
<dbReference type="PANTHER" id="PTHR21180">
    <property type="entry name" value="ENDONUCLEASE/EXONUCLEASE/PHOSPHATASE FAMILY DOMAIN-CONTAINING PROTEIN 1"/>
    <property type="match status" value="1"/>
</dbReference>
<evidence type="ECO:0000313" key="1">
    <source>
        <dbReference type="EMBL" id="RUO78137.1"/>
    </source>
</evidence>
<reference evidence="1 2" key="1">
    <citation type="journal article" date="2011" name="Front. Microbiol.">
        <title>Genomic signatures of strain selection and enhancement in Bacillus atrophaeus var. globigii, a historical biowarfare simulant.</title>
        <authorList>
            <person name="Gibbons H.S."/>
            <person name="Broomall S.M."/>
            <person name="McNew L.A."/>
            <person name="Daligault H."/>
            <person name="Chapman C."/>
            <person name="Bruce D."/>
            <person name="Karavis M."/>
            <person name="Krepps M."/>
            <person name="McGregor P.A."/>
            <person name="Hong C."/>
            <person name="Park K.H."/>
            <person name="Akmal A."/>
            <person name="Feldman A."/>
            <person name="Lin J.S."/>
            <person name="Chang W.E."/>
            <person name="Higgs B.W."/>
            <person name="Demirev P."/>
            <person name="Lindquist J."/>
            <person name="Liem A."/>
            <person name="Fochler E."/>
            <person name="Read T.D."/>
            <person name="Tapia R."/>
            <person name="Johnson S."/>
            <person name="Bishop-Lilly K.A."/>
            <person name="Detter C."/>
            <person name="Han C."/>
            <person name="Sozhamannan S."/>
            <person name="Rosenzweig C.N."/>
            <person name="Skowronski E.W."/>
        </authorList>
    </citation>
    <scope>NUCLEOTIDE SEQUENCE [LARGE SCALE GENOMIC DNA]</scope>
    <source>
        <strain evidence="1 2">CL-SP19</strain>
    </source>
</reference>